<dbReference type="EMBL" id="AMRM01000002">
    <property type="protein sequence ID" value="EKF20638.1"/>
    <property type="molecule type" value="Genomic_DNA"/>
</dbReference>
<dbReference type="AlphaFoldDB" id="K2N969"/>
<gene>
    <name evidence="3" type="ORF">NA2_02599</name>
</gene>
<dbReference type="eggNOG" id="COG2964">
    <property type="taxonomic scope" value="Bacteria"/>
</dbReference>
<evidence type="ECO:0000313" key="4">
    <source>
        <dbReference type="Proteomes" id="UP000006786"/>
    </source>
</evidence>
<dbReference type="InterPro" id="IPR039446">
    <property type="entry name" value="DauR-like"/>
</dbReference>
<dbReference type="InterPro" id="IPR013559">
    <property type="entry name" value="YheO"/>
</dbReference>
<proteinExistence type="predicted"/>
<dbReference type="Proteomes" id="UP000006786">
    <property type="component" value="Unassembled WGS sequence"/>
</dbReference>
<comment type="caution">
    <text evidence="3">The sequence shown here is derived from an EMBL/GenBank/DDBJ whole genome shotgun (WGS) entry which is preliminary data.</text>
</comment>
<name>K2N969_9HYPH</name>
<dbReference type="Pfam" id="PF08348">
    <property type="entry name" value="PAS_6"/>
    <property type="match status" value="1"/>
</dbReference>
<feature type="domain" description="Transcriptional regulator DauR-like HTH" evidence="2">
    <location>
        <begin position="146"/>
        <end position="204"/>
    </location>
</feature>
<sequence length="205" mass="22555">MPERDLILREAAKIADALAETFAPICEVVVHDLTNPSHAIVKIENNISGRSVGDPATELGLTRIAKPDFPDKLVNYANRLSDGRVVKSTSIGLRDGANRYVAAICLNVDVSYLNGMADYIRNLTAIKDVEGVSERIQAPRSDDIVKFIRDYALARNKDPKSLNTAEKRDLMAGLQERGLMSLKGSIDEVSKVLGTSRSSIYYYVK</sequence>
<evidence type="ECO:0000259" key="1">
    <source>
        <dbReference type="Pfam" id="PF08348"/>
    </source>
</evidence>
<organism evidence="3 4">
    <name type="scientific">Nitratireductor pacificus pht-3B</name>
    <dbReference type="NCBI Taxonomy" id="391937"/>
    <lineage>
        <taxon>Bacteria</taxon>
        <taxon>Pseudomonadati</taxon>
        <taxon>Pseudomonadota</taxon>
        <taxon>Alphaproteobacteria</taxon>
        <taxon>Hyphomicrobiales</taxon>
        <taxon>Phyllobacteriaceae</taxon>
        <taxon>Nitratireductor</taxon>
    </lineage>
</organism>
<dbReference type="InterPro" id="IPR039445">
    <property type="entry name" value="DauR-like_HTH"/>
</dbReference>
<keyword evidence="4" id="KW-1185">Reference proteome</keyword>
<evidence type="ECO:0000259" key="2">
    <source>
        <dbReference type="Pfam" id="PF13309"/>
    </source>
</evidence>
<dbReference type="PATRIC" id="fig|391937.3.peg.539"/>
<dbReference type="PANTHER" id="PTHR35568:SF1">
    <property type="entry name" value="TRANSCRIPTIONAL REGULATOR DAUR"/>
    <property type="match status" value="1"/>
</dbReference>
<dbReference type="Pfam" id="PF13309">
    <property type="entry name" value="HTH_22"/>
    <property type="match status" value="1"/>
</dbReference>
<protein>
    <submittedName>
        <fullName evidence="3">YheO-like domain-containing protein</fullName>
    </submittedName>
</protein>
<reference evidence="3 4" key="1">
    <citation type="journal article" date="2012" name="J. Bacteriol.">
        <title>Genome Sequence of Nitratireductor pacificus Type Strain pht-3B.</title>
        <authorList>
            <person name="Lai Q."/>
            <person name="Li G."/>
            <person name="Shao Z."/>
        </authorList>
    </citation>
    <scope>NUCLEOTIDE SEQUENCE [LARGE SCALE GENOMIC DNA]</scope>
    <source>
        <strain evidence="4">pht-3B</strain>
    </source>
</reference>
<dbReference type="PANTHER" id="PTHR35568">
    <property type="entry name" value="TRANSCRIPTIONAL REGULATOR DAUR"/>
    <property type="match status" value="1"/>
</dbReference>
<feature type="domain" description="YheO-like" evidence="1">
    <location>
        <begin position="8"/>
        <end position="116"/>
    </location>
</feature>
<evidence type="ECO:0000313" key="3">
    <source>
        <dbReference type="EMBL" id="EKF20638.1"/>
    </source>
</evidence>
<accession>K2N969</accession>
<dbReference type="STRING" id="391937.NA2_02599"/>